<protein>
    <submittedName>
        <fullName evidence="1">Uncharacterized protein</fullName>
    </submittedName>
</protein>
<dbReference type="Proteomes" id="UP000814033">
    <property type="component" value="Unassembled WGS sequence"/>
</dbReference>
<reference evidence="1" key="1">
    <citation type="submission" date="2021-02" db="EMBL/GenBank/DDBJ databases">
        <authorList>
            <consortium name="DOE Joint Genome Institute"/>
            <person name="Ahrendt S."/>
            <person name="Looney B.P."/>
            <person name="Miyauchi S."/>
            <person name="Morin E."/>
            <person name="Drula E."/>
            <person name="Courty P.E."/>
            <person name="Chicoki N."/>
            <person name="Fauchery L."/>
            <person name="Kohler A."/>
            <person name="Kuo A."/>
            <person name="Labutti K."/>
            <person name="Pangilinan J."/>
            <person name="Lipzen A."/>
            <person name="Riley R."/>
            <person name="Andreopoulos W."/>
            <person name="He G."/>
            <person name="Johnson J."/>
            <person name="Barry K.W."/>
            <person name="Grigoriev I.V."/>
            <person name="Nagy L."/>
            <person name="Hibbett D."/>
            <person name="Henrissat B."/>
            <person name="Matheny P.B."/>
            <person name="Labbe J."/>
            <person name="Martin F."/>
        </authorList>
    </citation>
    <scope>NUCLEOTIDE SEQUENCE</scope>
    <source>
        <strain evidence="1">FP105234-sp</strain>
    </source>
</reference>
<sequence>MLARANGWIACADVIAQWVADKDRDLRERETLITGVIPPDEPEMCGCERDDCVHAQSECPVTTVRRRIGVKRSVDNALQLLKPTASSSPASSSPAPDSPILADAPTPPPETAPRRPTLPYTPPGSNGSSSSRKVKRPSSAGTGAGTGTPRKLGSKYSLLHLFKRQSSEELDGSEPGRPGILRAHARTSSTSNGGGVRFGGDGEASPRVRVGSLSPDGDEEDEEDDEFEDDDDDDDEEEEYGQPIPTRFAPRRPRGQSGSSQTSLPSPLSKGSTLAPGVEFPFSIERPPVDDSHSPARGAPDGRARGDSQSTTFSVRTPAPAPGQLPQPRIASPDSPPTPSFSIDSGAGPVEPAGEKPQGSGEWTPCALNVRAVSSHAQAEALVAQTQRAVLELAAEAEADAKMPLSARLAAYGESLRLERQFKMREAGVEAEGMECTAGGGGEVRMERRASEGVAGGLGLVDDEDAAQRPYGVKARSASATMDRELAGIPTIGGGGRRRGLDRNLSLEHRGTPRKSRTRRPHTAGGTPKAEGAFLSPIRPTESRAGHHRSRSAAPPRIDADLANANVSTTPAHGQSASPASSALPTPLSSCTSAATATATVLGRPLLATPPHTATALPPRARTPDAELEGARDARGVPLARVLTAPPQDTLNDLGAGTRRDHPPHVLRANKLARMGFAPDKAEKEKEKVPASARQRLGGLKSFVQSLKGKP</sequence>
<comment type="caution">
    <text evidence="1">The sequence shown here is derived from an EMBL/GenBank/DDBJ whole genome shotgun (WGS) entry which is preliminary data.</text>
</comment>
<evidence type="ECO:0000313" key="2">
    <source>
        <dbReference type="Proteomes" id="UP000814033"/>
    </source>
</evidence>
<accession>A0ACB8RRZ8</accession>
<proteinExistence type="predicted"/>
<keyword evidence="2" id="KW-1185">Reference proteome</keyword>
<reference evidence="1" key="2">
    <citation type="journal article" date="2022" name="New Phytol.">
        <title>Evolutionary transition to the ectomycorrhizal habit in the genomes of a hyperdiverse lineage of mushroom-forming fungi.</title>
        <authorList>
            <person name="Looney B."/>
            <person name="Miyauchi S."/>
            <person name="Morin E."/>
            <person name="Drula E."/>
            <person name="Courty P.E."/>
            <person name="Kohler A."/>
            <person name="Kuo A."/>
            <person name="LaButti K."/>
            <person name="Pangilinan J."/>
            <person name="Lipzen A."/>
            <person name="Riley R."/>
            <person name="Andreopoulos W."/>
            <person name="He G."/>
            <person name="Johnson J."/>
            <person name="Nolan M."/>
            <person name="Tritt A."/>
            <person name="Barry K.W."/>
            <person name="Grigoriev I.V."/>
            <person name="Nagy L.G."/>
            <person name="Hibbett D."/>
            <person name="Henrissat B."/>
            <person name="Matheny P.B."/>
            <person name="Labbe J."/>
            <person name="Martin F.M."/>
        </authorList>
    </citation>
    <scope>NUCLEOTIDE SEQUENCE</scope>
    <source>
        <strain evidence="1">FP105234-sp</strain>
    </source>
</reference>
<dbReference type="EMBL" id="MU275915">
    <property type="protein sequence ID" value="KAI0046893.1"/>
    <property type="molecule type" value="Genomic_DNA"/>
</dbReference>
<evidence type="ECO:0000313" key="1">
    <source>
        <dbReference type="EMBL" id="KAI0046893.1"/>
    </source>
</evidence>
<name>A0ACB8RRZ8_9AGAM</name>
<gene>
    <name evidence="1" type="ORF">FA95DRAFT_1309107</name>
</gene>
<organism evidence="1 2">
    <name type="scientific">Auriscalpium vulgare</name>
    <dbReference type="NCBI Taxonomy" id="40419"/>
    <lineage>
        <taxon>Eukaryota</taxon>
        <taxon>Fungi</taxon>
        <taxon>Dikarya</taxon>
        <taxon>Basidiomycota</taxon>
        <taxon>Agaricomycotina</taxon>
        <taxon>Agaricomycetes</taxon>
        <taxon>Russulales</taxon>
        <taxon>Auriscalpiaceae</taxon>
        <taxon>Auriscalpium</taxon>
    </lineage>
</organism>